<evidence type="ECO:0000313" key="10">
    <source>
        <dbReference type="EMBL" id="QQU47378.1"/>
    </source>
</evidence>
<evidence type="ECO:0000256" key="1">
    <source>
        <dbReference type="ARBA" id="ARBA00010936"/>
    </source>
</evidence>
<keyword evidence="2 7" id="KW-0963">Cytoplasm</keyword>
<keyword evidence="11" id="KW-1185">Reference proteome</keyword>
<dbReference type="PANTHER" id="PTHR10889">
    <property type="entry name" value="DEOXYRIBOSE-PHOSPHATE ALDOLASE"/>
    <property type="match status" value="1"/>
</dbReference>
<dbReference type="PANTHER" id="PTHR10889:SF1">
    <property type="entry name" value="DEOXYRIBOSE-PHOSPHATE ALDOLASE"/>
    <property type="match status" value="1"/>
</dbReference>
<comment type="pathway">
    <text evidence="7">Carbohydrate degradation; 2-deoxy-D-ribose 1-phosphate degradation; D-glyceraldehyde 3-phosphate and acetaldehyde from 2-deoxy-alpha-D-ribose 1-phosphate: step 2/2.</text>
</comment>
<gene>
    <name evidence="7 8" type="primary">deoC</name>
    <name evidence="8" type="ORF">ERS137941_01926</name>
    <name evidence="9" type="ORF">ERS137959_00405</name>
    <name evidence="10" type="ORF">I6I39_00905</name>
</gene>
<evidence type="ECO:0000313" key="13">
    <source>
        <dbReference type="Proteomes" id="UP000595309"/>
    </source>
</evidence>
<evidence type="ECO:0000256" key="6">
    <source>
        <dbReference type="ARBA" id="ARBA00056337"/>
    </source>
</evidence>
<dbReference type="HAMAP" id="MF_00114">
    <property type="entry name" value="DeoC_type1"/>
    <property type="match status" value="1"/>
</dbReference>
<dbReference type="GO" id="GO:0004139">
    <property type="term" value="F:deoxyribose-phosphate aldolase activity"/>
    <property type="evidence" value="ECO:0007669"/>
    <property type="project" value="UniProtKB-UniRule"/>
</dbReference>
<dbReference type="RefSeq" id="WP_005162891.1">
    <property type="nucleotide sequence ID" value="NZ_CGBC01000026.1"/>
</dbReference>
<sequence>MTINYANYIDHTLLAMDATEEQIIKLCGEAKQHHFYAVCVNSGYVPVAAQQLAGTSVKVCSVIGFPLGAGLTEAKAFEAQAAIKAGAQEIDMVINVGWLKSGKIAEVKADIKAVRDNCASTPLKVILETCLLSDAQIVQVCEMCRELDVAFVKTSTGFSTGGAKEDHVKLMRATVGQDMGVKASGAVRDRATAETMIKAGATRIGTSSGVAIVSGQQASASSY</sequence>
<dbReference type="CDD" id="cd00959">
    <property type="entry name" value="DeoC"/>
    <property type="match status" value="1"/>
</dbReference>
<dbReference type="Pfam" id="PF01791">
    <property type="entry name" value="DeoC"/>
    <property type="match status" value="1"/>
</dbReference>
<dbReference type="EC" id="4.1.2.4" evidence="7"/>
<dbReference type="GO" id="GO:0006018">
    <property type="term" value="P:2-deoxyribose 1-phosphate catabolic process"/>
    <property type="evidence" value="ECO:0007669"/>
    <property type="project" value="UniProtKB-UniRule"/>
</dbReference>
<name>A0A0E1NHZ8_YEREN</name>
<feature type="active site" description="Proton donor/acceptor" evidence="7">
    <location>
        <position position="91"/>
    </location>
</feature>
<comment type="function">
    <text evidence="6 7">Catalyzes a reversible aldol reaction between acetaldehyde and D-glyceraldehyde 3-phosphate to generate 2-deoxy-D-ribose 5-phosphate.</text>
</comment>
<evidence type="ECO:0000313" key="12">
    <source>
        <dbReference type="Proteomes" id="UP000048841"/>
    </source>
</evidence>
<evidence type="ECO:0000313" key="8">
    <source>
        <dbReference type="EMBL" id="CFQ61877.1"/>
    </source>
</evidence>
<dbReference type="SMART" id="SM01133">
    <property type="entry name" value="DeoC"/>
    <property type="match status" value="1"/>
</dbReference>
<dbReference type="FunFam" id="3.20.20.70:FF:000044">
    <property type="entry name" value="Deoxyribose-phosphate aldolase"/>
    <property type="match status" value="1"/>
</dbReference>
<dbReference type="Proteomes" id="UP000595309">
    <property type="component" value="Chromosome"/>
</dbReference>
<dbReference type="EMBL" id="CPXJ01000004">
    <property type="protein sequence ID" value="CND13100.1"/>
    <property type="molecule type" value="Genomic_DNA"/>
</dbReference>
<evidence type="ECO:0000256" key="3">
    <source>
        <dbReference type="ARBA" id="ARBA00023239"/>
    </source>
</evidence>
<proteinExistence type="inferred from homology"/>
<comment type="catalytic activity">
    <reaction evidence="5 7">
        <text>2-deoxy-D-ribose 5-phosphate = D-glyceraldehyde 3-phosphate + acetaldehyde</text>
        <dbReference type="Rhea" id="RHEA:12821"/>
        <dbReference type="ChEBI" id="CHEBI:15343"/>
        <dbReference type="ChEBI" id="CHEBI:59776"/>
        <dbReference type="ChEBI" id="CHEBI:62877"/>
        <dbReference type="EC" id="4.1.2.4"/>
    </reaction>
</comment>
<dbReference type="Proteomes" id="UP000048841">
    <property type="component" value="Unassembled WGS sequence"/>
</dbReference>
<reference evidence="9 11" key="2">
    <citation type="submission" date="2015-03" db="EMBL/GenBank/DDBJ databases">
        <authorList>
            <consortium name="Pathogen Informatics"/>
            <person name="Murphy D."/>
        </authorList>
    </citation>
    <scope>NUCLEOTIDE SEQUENCE [LARGE SCALE GENOMIC DNA]</scope>
    <source>
        <strain evidence="9 11">IP05342</strain>
    </source>
</reference>
<dbReference type="PATRIC" id="fig|630.129.peg.2724"/>
<dbReference type="EMBL" id="CP068146">
    <property type="protein sequence ID" value="QQU47378.1"/>
    <property type="molecule type" value="Genomic_DNA"/>
</dbReference>
<protein>
    <recommendedName>
        <fullName evidence="7">Deoxyribose-phosphate aldolase</fullName>
        <shortName evidence="7">DERA</shortName>
        <ecNumber evidence="7">4.1.2.4</ecNumber>
    </recommendedName>
    <alternativeName>
        <fullName evidence="7">2-deoxy-D-ribose 5-phosphate aldolase</fullName>
    </alternativeName>
    <alternativeName>
        <fullName evidence="7">Phosphodeoxyriboaldolase</fullName>
        <shortName evidence="7">Deoxyriboaldolase</shortName>
    </alternativeName>
</protein>
<organism evidence="8 12">
    <name type="scientific">Yersinia enterocolitica</name>
    <dbReference type="NCBI Taxonomy" id="630"/>
    <lineage>
        <taxon>Bacteria</taxon>
        <taxon>Pseudomonadati</taxon>
        <taxon>Pseudomonadota</taxon>
        <taxon>Gammaproteobacteria</taxon>
        <taxon>Enterobacterales</taxon>
        <taxon>Yersiniaceae</taxon>
        <taxon>Yersinia</taxon>
    </lineage>
</organism>
<dbReference type="GeneID" id="31408525"/>
<reference evidence="8 12" key="1">
    <citation type="submission" date="2015-03" db="EMBL/GenBank/DDBJ databases">
        <authorList>
            <person name="Murphy D."/>
        </authorList>
    </citation>
    <scope>NUCLEOTIDE SEQUENCE [LARGE SCALE GENOMIC DNA]</scope>
    <source>
        <strain evidence="8 12">IP26249</strain>
    </source>
</reference>
<dbReference type="GO" id="GO:0009264">
    <property type="term" value="P:deoxyribonucleotide catabolic process"/>
    <property type="evidence" value="ECO:0007669"/>
    <property type="project" value="UniProtKB-UniRule"/>
</dbReference>
<evidence type="ECO:0000256" key="2">
    <source>
        <dbReference type="ARBA" id="ARBA00022490"/>
    </source>
</evidence>
<evidence type="ECO:0000313" key="11">
    <source>
        <dbReference type="Proteomes" id="UP000041601"/>
    </source>
</evidence>
<dbReference type="GO" id="GO:0016052">
    <property type="term" value="P:carbohydrate catabolic process"/>
    <property type="evidence" value="ECO:0007669"/>
    <property type="project" value="TreeGrafter"/>
</dbReference>
<evidence type="ECO:0000256" key="5">
    <source>
        <dbReference type="ARBA" id="ARBA00048791"/>
    </source>
</evidence>
<feature type="active site" description="Proton donor/acceptor" evidence="7">
    <location>
        <position position="182"/>
    </location>
</feature>
<dbReference type="EMBL" id="CGBR01000011">
    <property type="protein sequence ID" value="CFQ61877.1"/>
    <property type="molecule type" value="Genomic_DNA"/>
</dbReference>
<dbReference type="GO" id="GO:0005737">
    <property type="term" value="C:cytoplasm"/>
    <property type="evidence" value="ECO:0007669"/>
    <property type="project" value="UniProtKB-SubCell"/>
</dbReference>
<reference evidence="10 13" key="3">
    <citation type="submission" date="2021-01" db="EMBL/GenBank/DDBJ databases">
        <title>FDA dAtabase for Regulatory Grade micrObial Sequences (FDA-ARGOS): Supporting development and validation of Infectious Disease Dx tests.</title>
        <authorList>
            <person name="Blissenbach B."/>
            <person name="Krut O."/>
            <person name="Tallon L."/>
            <person name="Sadzewicz L."/>
            <person name="Zhao X."/>
            <person name="Boylan J."/>
            <person name="Ott S."/>
            <person name="Bowen H."/>
            <person name="Vavikolanu K."/>
            <person name="Mehta A."/>
            <person name="Aluvathingal J."/>
            <person name="Nadendla S."/>
            <person name="Yan Y."/>
            <person name="Sichtig H."/>
        </authorList>
    </citation>
    <scope>NUCLEOTIDE SEQUENCE [LARGE SCALE GENOMIC DNA]</scope>
    <source>
        <strain evidence="10 13">FDAARGOS_1082</strain>
    </source>
</reference>
<dbReference type="Proteomes" id="UP000041601">
    <property type="component" value="Unassembled WGS sequence"/>
</dbReference>
<dbReference type="UniPathway" id="UPA00002">
    <property type="reaction ID" value="UER00468"/>
</dbReference>
<dbReference type="InterPro" id="IPR028581">
    <property type="entry name" value="DeoC_typeI"/>
</dbReference>
<feature type="active site" description="Schiff-base intermediate with acetaldehyde" evidence="7">
    <location>
        <position position="153"/>
    </location>
</feature>
<evidence type="ECO:0000256" key="7">
    <source>
        <dbReference type="HAMAP-Rule" id="MF_00114"/>
    </source>
</evidence>
<dbReference type="SUPFAM" id="SSF51569">
    <property type="entry name" value="Aldolase"/>
    <property type="match status" value="1"/>
</dbReference>
<evidence type="ECO:0000256" key="4">
    <source>
        <dbReference type="ARBA" id="ARBA00023270"/>
    </source>
</evidence>
<keyword evidence="4 7" id="KW-0704">Schiff base</keyword>
<evidence type="ECO:0000313" key="9">
    <source>
        <dbReference type="EMBL" id="CND13100.1"/>
    </source>
</evidence>
<dbReference type="Gene3D" id="3.20.20.70">
    <property type="entry name" value="Aldolase class I"/>
    <property type="match status" value="1"/>
</dbReference>
<dbReference type="NCBIfam" id="TIGR00126">
    <property type="entry name" value="deoC"/>
    <property type="match status" value="1"/>
</dbReference>
<dbReference type="PIRSF" id="PIRSF001357">
    <property type="entry name" value="DeoC"/>
    <property type="match status" value="1"/>
</dbReference>
<dbReference type="InterPro" id="IPR002915">
    <property type="entry name" value="DeoC/FbaB/LacD_aldolase"/>
</dbReference>
<comment type="subcellular location">
    <subcellularLocation>
        <location evidence="7">Cytoplasm</location>
    </subcellularLocation>
</comment>
<comment type="similarity">
    <text evidence="1 7">Belongs to the DeoC/FbaB aldolase family. DeoC type 1 subfamily.</text>
</comment>
<dbReference type="InterPro" id="IPR013785">
    <property type="entry name" value="Aldolase_TIM"/>
</dbReference>
<dbReference type="InterPro" id="IPR011343">
    <property type="entry name" value="DeoC"/>
</dbReference>
<dbReference type="OMA" id="AAYCVNP"/>
<dbReference type="AlphaFoldDB" id="A0A0E1NHZ8"/>
<dbReference type="KEGG" id="yet:CH48_170"/>
<accession>A0A0E1NHZ8</accession>
<keyword evidence="3 7" id="KW-0456">Lyase</keyword>